<feature type="signal peptide" evidence="1">
    <location>
        <begin position="1"/>
        <end position="17"/>
    </location>
</feature>
<dbReference type="EMBL" id="CATOUU010000934">
    <property type="protein sequence ID" value="CAI9960736.1"/>
    <property type="molecule type" value="Genomic_DNA"/>
</dbReference>
<reference evidence="3" key="1">
    <citation type="submission" date="2023-06" db="EMBL/GenBank/DDBJ databases">
        <authorList>
            <person name="Kurt Z."/>
        </authorList>
    </citation>
    <scope>NUCLEOTIDE SEQUENCE</scope>
</reference>
<organism evidence="3">
    <name type="scientific">Hexamita inflata</name>
    <dbReference type="NCBI Taxonomy" id="28002"/>
    <lineage>
        <taxon>Eukaryota</taxon>
        <taxon>Metamonada</taxon>
        <taxon>Diplomonadida</taxon>
        <taxon>Hexamitidae</taxon>
        <taxon>Hexamitinae</taxon>
        <taxon>Hexamita</taxon>
    </lineage>
</organism>
<protein>
    <submittedName>
        <fullName evidence="4">Hypothetical_protein</fullName>
    </submittedName>
</protein>
<proteinExistence type="predicted"/>
<reference evidence="4 6" key="2">
    <citation type="submission" date="2024-07" db="EMBL/GenBank/DDBJ databases">
        <authorList>
            <person name="Akdeniz Z."/>
        </authorList>
    </citation>
    <scope>NUCLEOTIDE SEQUENCE [LARGE SCALE GENOMIC DNA]</scope>
</reference>
<evidence type="ECO:0000313" key="3">
    <source>
        <dbReference type="EMBL" id="CAI9960736.1"/>
    </source>
</evidence>
<comment type="caution">
    <text evidence="3">The sequence shown here is derived from an EMBL/GenBank/DDBJ whole genome shotgun (WGS) entry which is preliminary data.</text>
</comment>
<sequence length="239" mass="28707">MCLMFWLCYTIIKYLLAFKKLSYHYPLQTSRNRNKQTENVENFQNPKQPQKTHQKGFNPWNVDEIASFQNDSFALISDPNRFQDEEMEQIPSNQPKISFLEQFGEAFKVQINIQLKNVLQEARDVKTALINRKQYLSQGKRLFMPQLGQQFKLNEQQCNQAIQQLQEHYLENWGAEFIQQIKDQIRRTWMDTSESNISAKKTKIKHFIEKQHKIKEQHNKNYKEIYNVIQYQLKILANQ</sequence>
<evidence type="ECO:0000313" key="4">
    <source>
        <dbReference type="EMBL" id="CAL6033056.1"/>
    </source>
</evidence>
<evidence type="ECO:0000313" key="6">
    <source>
        <dbReference type="Proteomes" id="UP001642409"/>
    </source>
</evidence>
<dbReference type="Proteomes" id="UP001642409">
    <property type="component" value="Unassembled WGS sequence"/>
</dbReference>
<dbReference type="AlphaFoldDB" id="A0AA86QJQ1"/>
<name>A0AA86QJQ1_9EUKA</name>
<gene>
    <name evidence="4" type="ORF">HINF_LOCUS34786</name>
    <name evidence="5" type="ORF">HINF_LOCUS37526</name>
    <name evidence="2" type="ORF">HINF_LOCUS38123</name>
    <name evidence="3" type="ORF">HINF_LOCUS48381</name>
</gene>
<feature type="chain" id="PRO_5044705025" evidence="1">
    <location>
        <begin position="18"/>
        <end position="239"/>
    </location>
</feature>
<evidence type="ECO:0000313" key="5">
    <source>
        <dbReference type="EMBL" id="CAL6038762.1"/>
    </source>
</evidence>
<evidence type="ECO:0000256" key="1">
    <source>
        <dbReference type="SAM" id="SignalP"/>
    </source>
</evidence>
<accession>A0AA86QJQ1</accession>
<dbReference type="EMBL" id="CAXDID020000124">
    <property type="protein sequence ID" value="CAL6033056.1"/>
    <property type="molecule type" value="Genomic_DNA"/>
</dbReference>
<dbReference type="EMBL" id="CAXDID020000140">
    <property type="protein sequence ID" value="CAL6038762.1"/>
    <property type="molecule type" value="Genomic_DNA"/>
</dbReference>
<keyword evidence="1" id="KW-0732">Signal</keyword>
<keyword evidence="6" id="KW-1185">Reference proteome</keyword>
<evidence type="ECO:0000313" key="2">
    <source>
        <dbReference type="EMBL" id="CAI9950478.1"/>
    </source>
</evidence>
<dbReference type="EMBL" id="CATOUU010000812">
    <property type="protein sequence ID" value="CAI9950478.1"/>
    <property type="molecule type" value="Genomic_DNA"/>
</dbReference>